<protein>
    <submittedName>
        <fullName evidence="2">Uncharacterized protein</fullName>
    </submittedName>
</protein>
<feature type="region of interest" description="Disordered" evidence="1">
    <location>
        <begin position="127"/>
        <end position="153"/>
    </location>
</feature>
<proteinExistence type="predicted"/>
<gene>
    <name evidence="2" type="ORF">CSUB01_09888</name>
</gene>
<keyword evidence="3" id="KW-1185">Reference proteome</keyword>
<evidence type="ECO:0000256" key="1">
    <source>
        <dbReference type="SAM" id="MobiDB-lite"/>
    </source>
</evidence>
<reference evidence="3" key="1">
    <citation type="journal article" date="2014" name="Genome Announc.">
        <title>Draft genome sequence of Colletotrichum sublineola, a destructive pathogen of cultivated sorghum.</title>
        <authorList>
            <person name="Baroncelli R."/>
            <person name="Sanz-Martin J.M."/>
            <person name="Rech G.E."/>
            <person name="Sukno S.A."/>
            <person name="Thon M.R."/>
        </authorList>
    </citation>
    <scope>NUCLEOTIDE SEQUENCE [LARGE SCALE GENOMIC DNA]</scope>
    <source>
        <strain evidence="3">TX430BB</strain>
    </source>
</reference>
<organism evidence="2 3">
    <name type="scientific">Colletotrichum sublineola</name>
    <name type="common">Sorghum anthracnose fungus</name>
    <dbReference type="NCBI Taxonomy" id="1173701"/>
    <lineage>
        <taxon>Eukaryota</taxon>
        <taxon>Fungi</taxon>
        <taxon>Dikarya</taxon>
        <taxon>Ascomycota</taxon>
        <taxon>Pezizomycotina</taxon>
        <taxon>Sordariomycetes</taxon>
        <taxon>Hypocreomycetidae</taxon>
        <taxon>Glomerellales</taxon>
        <taxon>Glomerellaceae</taxon>
        <taxon>Colletotrichum</taxon>
        <taxon>Colletotrichum graminicola species complex</taxon>
    </lineage>
</organism>
<dbReference type="HOGENOM" id="CLU_1360319_0_0_1"/>
<dbReference type="EMBL" id="JMSE01000573">
    <property type="protein sequence ID" value="KDN69041.1"/>
    <property type="molecule type" value="Genomic_DNA"/>
</dbReference>
<dbReference type="AlphaFoldDB" id="A0A066XTG2"/>
<dbReference type="OrthoDB" id="10628675at2759"/>
<name>A0A066XTG2_COLSU</name>
<sequence length="201" mass="21806">MPPAFALRHAESLCKHNSGEELCRSGTACLPLTQHVPPGRGNAICDPASIYAGDIRSTPTRYVPITTMRIRFLAAPPSHPCPIETTFFMALPKRSGSMANPPLFINSDDKQVSCMGEGAVLVQMPSTSISLRSPQRQNRPSAPPPGNKDRDKRETLDASHTLTYLYQHPPRASISGPIPTNFWKKWTSCPAFLGAASPTVA</sequence>
<feature type="compositionally biased region" description="Polar residues" evidence="1">
    <location>
        <begin position="127"/>
        <end position="140"/>
    </location>
</feature>
<dbReference type="Proteomes" id="UP000027238">
    <property type="component" value="Unassembled WGS sequence"/>
</dbReference>
<evidence type="ECO:0000313" key="3">
    <source>
        <dbReference type="Proteomes" id="UP000027238"/>
    </source>
</evidence>
<accession>A0A066XTG2</accession>
<comment type="caution">
    <text evidence="2">The sequence shown here is derived from an EMBL/GenBank/DDBJ whole genome shotgun (WGS) entry which is preliminary data.</text>
</comment>
<evidence type="ECO:0000313" key="2">
    <source>
        <dbReference type="EMBL" id="KDN69041.1"/>
    </source>
</evidence>